<dbReference type="Pfam" id="PF02148">
    <property type="entry name" value="zf-UBP"/>
    <property type="match status" value="1"/>
</dbReference>
<dbReference type="OrthoDB" id="120315at2"/>
<dbReference type="AlphaFoldDB" id="A0A1H7G562"/>
<dbReference type="STRING" id="235985.SAMN05414137_101493"/>
<sequence length="89" mass="10046">MSPSRPCPHLAELPEPEPGAATARCPHCERLGQRSVALRLCLHCGHVGCCDSTPGRWATEHHRQTGHAVMRSYEPGESWRWCYEDQRLV</sequence>
<organism evidence="3 4">
    <name type="scientific">Streptacidiphilus jiangxiensis</name>
    <dbReference type="NCBI Taxonomy" id="235985"/>
    <lineage>
        <taxon>Bacteria</taxon>
        <taxon>Bacillati</taxon>
        <taxon>Actinomycetota</taxon>
        <taxon>Actinomycetes</taxon>
        <taxon>Kitasatosporales</taxon>
        <taxon>Streptomycetaceae</taxon>
        <taxon>Streptacidiphilus</taxon>
    </lineage>
</organism>
<dbReference type="InterPro" id="IPR013083">
    <property type="entry name" value="Znf_RING/FYVE/PHD"/>
</dbReference>
<dbReference type="SUPFAM" id="SSF57850">
    <property type="entry name" value="RING/U-box"/>
    <property type="match status" value="1"/>
</dbReference>
<feature type="domain" description="UBP-type" evidence="2">
    <location>
        <begin position="5"/>
        <end position="89"/>
    </location>
</feature>
<dbReference type="eggNOG" id="COG0025">
    <property type="taxonomic scope" value="Bacteria"/>
</dbReference>
<reference evidence="4" key="1">
    <citation type="submission" date="2016-10" db="EMBL/GenBank/DDBJ databases">
        <authorList>
            <person name="Varghese N."/>
        </authorList>
    </citation>
    <scope>NUCLEOTIDE SEQUENCE [LARGE SCALE GENOMIC DNA]</scope>
    <source>
        <strain evidence="4">DSM 45096 / BCRC 16803 / CGMCC 4.1857 / CIP 109030 / JCM 12277 / KCTC 19219 / NBRC 100920 / 33214</strain>
    </source>
</reference>
<evidence type="ECO:0000256" key="1">
    <source>
        <dbReference type="SAM" id="MobiDB-lite"/>
    </source>
</evidence>
<dbReference type="RefSeq" id="WP_042456103.1">
    <property type="nucleotide sequence ID" value="NZ_BBPN01000040.1"/>
</dbReference>
<feature type="region of interest" description="Disordered" evidence="1">
    <location>
        <begin position="1"/>
        <end position="20"/>
    </location>
</feature>
<dbReference type="GO" id="GO:0016787">
    <property type="term" value="F:hydrolase activity"/>
    <property type="evidence" value="ECO:0007669"/>
    <property type="project" value="UniProtKB-KW"/>
</dbReference>
<dbReference type="Gene3D" id="3.30.40.10">
    <property type="entry name" value="Zinc/RING finger domain, C3HC4 (zinc finger)"/>
    <property type="match status" value="1"/>
</dbReference>
<protein>
    <submittedName>
        <fullName evidence="3">Ubiquitin-hydrolase Zn-finger-containing protein</fullName>
    </submittedName>
</protein>
<dbReference type="GO" id="GO:0008270">
    <property type="term" value="F:zinc ion binding"/>
    <property type="evidence" value="ECO:0007669"/>
    <property type="project" value="InterPro"/>
</dbReference>
<keyword evidence="3" id="KW-0378">Hydrolase</keyword>
<keyword evidence="4" id="KW-1185">Reference proteome</keyword>
<dbReference type="InterPro" id="IPR001607">
    <property type="entry name" value="Znf_UBP"/>
</dbReference>
<evidence type="ECO:0000313" key="3">
    <source>
        <dbReference type="EMBL" id="SEK31932.1"/>
    </source>
</evidence>
<dbReference type="Proteomes" id="UP000183015">
    <property type="component" value="Unassembled WGS sequence"/>
</dbReference>
<dbReference type="PROSITE" id="PS50271">
    <property type="entry name" value="ZF_UBP"/>
    <property type="match status" value="1"/>
</dbReference>
<accession>A0A1H7G562</accession>
<proteinExistence type="predicted"/>
<gene>
    <name evidence="3" type="ORF">SAMN05414137_101493</name>
</gene>
<name>A0A1H7G562_STRJI</name>
<dbReference type="EMBL" id="FOAZ01000001">
    <property type="protein sequence ID" value="SEK31932.1"/>
    <property type="molecule type" value="Genomic_DNA"/>
</dbReference>
<evidence type="ECO:0000259" key="2">
    <source>
        <dbReference type="PROSITE" id="PS50271"/>
    </source>
</evidence>
<evidence type="ECO:0000313" key="4">
    <source>
        <dbReference type="Proteomes" id="UP000183015"/>
    </source>
</evidence>